<keyword evidence="1" id="KW-0732">Signal</keyword>
<dbReference type="RefSeq" id="WP_132082913.1">
    <property type="nucleotide sequence ID" value="NZ_SLUI01000015.1"/>
</dbReference>
<proteinExistence type="predicted"/>
<dbReference type="EMBL" id="SLUI01000015">
    <property type="protein sequence ID" value="TCL34508.1"/>
    <property type="molecule type" value="Genomic_DNA"/>
</dbReference>
<sequence length="182" mass="19405">MKSITRVLALLLAFVFICSTGFAASLDSNATAAIALYIDTSGHYVPGMDLLNKALNEVIRFKVNALLLGSEVQSGNEVLRDLSRCQINTANDATPQTLTAYGDARHVNYILLLSVRPLDIALDVKAFSTASGSYLVDKTINRPDRTAAMSTLDTLSAMIGGEVADILQTIQNTAANVAVVQN</sequence>
<accession>A0A4R1PW49</accession>
<feature type="chain" id="PRO_5020926899" description="DUF302 domain-containing protein" evidence="1">
    <location>
        <begin position="24"/>
        <end position="182"/>
    </location>
</feature>
<feature type="signal peptide" evidence="1">
    <location>
        <begin position="1"/>
        <end position="23"/>
    </location>
</feature>
<dbReference type="Proteomes" id="UP000295063">
    <property type="component" value="Unassembled WGS sequence"/>
</dbReference>
<gene>
    <name evidence="2" type="ORF">EV210_11594</name>
</gene>
<dbReference type="OrthoDB" id="1681000at2"/>
<protein>
    <recommendedName>
        <fullName evidence="4">DUF302 domain-containing protein</fullName>
    </recommendedName>
</protein>
<evidence type="ECO:0000313" key="3">
    <source>
        <dbReference type="Proteomes" id="UP000295063"/>
    </source>
</evidence>
<evidence type="ECO:0000256" key="1">
    <source>
        <dbReference type="SAM" id="SignalP"/>
    </source>
</evidence>
<evidence type="ECO:0000313" key="2">
    <source>
        <dbReference type="EMBL" id="TCL34508.1"/>
    </source>
</evidence>
<name>A0A4R1PW49_9FIRM</name>
<dbReference type="AlphaFoldDB" id="A0A4R1PW49"/>
<organism evidence="2 3">
    <name type="scientific">Anaerospora hongkongensis</name>
    <dbReference type="NCBI Taxonomy" id="244830"/>
    <lineage>
        <taxon>Bacteria</taxon>
        <taxon>Bacillati</taxon>
        <taxon>Bacillota</taxon>
        <taxon>Negativicutes</taxon>
        <taxon>Selenomonadales</taxon>
        <taxon>Sporomusaceae</taxon>
        <taxon>Anaerospora</taxon>
    </lineage>
</organism>
<evidence type="ECO:0008006" key="4">
    <source>
        <dbReference type="Google" id="ProtNLM"/>
    </source>
</evidence>
<comment type="caution">
    <text evidence="2">The sequence shown here is derived from an EMBL/GenBank/DDBJ whole genome shotgun (WGS) entry which is preliminary data.</text>
</comment>
<keyword evidence="3" id="KW-1185">Reference proteome</keyword>
<reference evidence="2 3" key="1">
    <citation type="submission" date="2019-03" db="EMBL/GenBank/DDBJ databases">
        <title>Genomic Encyclopedia of Type Strains, Phase IV (KMG-IV): sequencing the most valuable type-strain genomes for metagenomic binning, comparative biology and taxonomic classification.</title>
        <authorList>
            <person name="Goeker M."/>
        </authorList>
    </citation>
    <scope>NUCLEOTIDE SEQUENCE [LARGE SCALE GENOMIC DNA]</scope>
    <source>
        <strain evidence="2 3">DSM 15969</strain>
    </source>
</reference>